<dbReference type="EMBL" id="JAXIOK010000007">
    <property type="protein sequence ID" value="KAK4766637.1"/>
    <property type="molecule type" value="Genomic_DNA"/>
</dbReference>
<sequence length="160" mass="17536">MHGRGREGEEGRRLPPNLHMRAVPPLLGALRDSDGSLSSTASSSPSFFFKDGRKISVGDSALFRLLEGSPPSIVTEEKNLTLGVNWLYRPAEVKLGKGTLLDAAPNEIFFSFKKNEILATSLLHPCKVAFLPKGIELPSGISSFVCRRVYDIANRKGRKK</sequence>
<dbReference type="InterPro" id="IPR043151">
    <property type="entry name" value="BAH_sf"/>
</dbReference>
<accession>A0AAN7QFW8</accession>
<dbReference type="PANTHER" id="PTHR46548:SF1">
    <property type="entry name" value="BAH AND TFIIS DOMAIN-CONTAINING PROTEIN-RELATED"/>
    <property type="match status" value="1"/>
</dbReference>
<gene>
    <name evidence="2" type="ORF">SAY87_008279</name>
</gene>
<keyword evidence="3" id="KW-1185">Reference proteome</keyword>
<dbReference type="Proteomes" id="UP001345219">
    <property type="component" value="Chromosome 7"/>
</dbReference>
<evidence type="ECO:0000313" key="3">
    <source>
        <dbReference type="Proteomes" id="UP001345219"/>
    </source>
</evidence>
<dbReference type="GO" id="GO:0003682">
    <property type="term" value="F:chromatin binding"/>
    <property type="evidence" value="ECO:0007669"/>
    <property type="project" value="InterPro"/>
</dbReference>
<dbReference type="PROSITE" id="PS51038">
    <property type="entry name" value="BAH"/>
    <property type="match status" value="1"/>
</dbReference>
<dbReference type="SMART" id="SM00439">
    <property type="entry name" value="BAH"/>
    <property type="match status" value="1"/>
</dbReference>
<name>A0AAN7QFW8_9MYRT</name>
<evidence type="ECO:0000313" key="2">
    <source>
        <dbReference type="EMBL" id="KAK4766637.1"/>
    </source>
</evidence>
<evidence type="ECO:0000259" key="1">
    <source>
        <dbReference type="PROSITE" id="PS51038"/>
    </source>
</evidence>
<reference evidence="2 3" key="1">
    <citation type="journal article" date="2023" name="Hortic Res">
        <title>Pangenome of water caltrop reveals structural variations and asymmetric subgenome divergence after allopolyploidization.</title>
        <authorList>
            <person name="Zhang X."/>
            <person name="Chen Y."/>
            <person name="Wang L."/>
            <person name="Yuan Y."/>
            <person name="Fang M."/>
            <person name="Shi L."/>
            <person name="Lu R."/>
            <person name="Comes H.P."/>
            <person name="Ma Y."/>
            <person name="Chen Y."/>
            <person name="Huang G."/>
            <person name="Zhou Y."/>
            <person name="Zheng Z."/>
            <person name="Qiu Y."/>
        </authorList>
    </citation>
    <scope>NUCLEOTIDE SEQUENCE [LARGE SCALE GENOMIC DNA]</scope>
    <source>
        <tissue evidence="2">Roots</tissue>
    </source>
</reference>
<dbReference type="InterPro" id="IPR001025">
    <property type="entry name" value="BAH_dom"/>
</dbReference>
<dbReference type="AlphaFoldDB" id="A0AAN7QFW8"/>
<dbReference type="Gene3D" id="2.30.30.490">
    <property type="match status" value="1"/>
</dbReference>
<comment type="caution">
    <text evidence="2">The sequence shown here is derived from an EMBL/GenBank/DDBJ whole genome shotgun (WGS) entry which is preliminary data.</text>
</comment>
<dbReference type="PANTHER" id="PTHR46548">
    <property type="entry name" value="BAH AND TFIIS DOMAIN-CONTAINING PROTEIN-RELATED"/>
    <property type="match status" value="1"/>
</dbReference>
<organism evidence="2 3">
    <name type="scientific">Trapa incisa</name>
    <dbReference type="NCBI Taxonomy" id="236973"/>
    <lineage>
        <taxon>Eukaryota</taxon>
        <taxon>Viridiplantae</taxon>
        <taxon>Streptophyta</taxon>
        <taxon>Embryophyta</taxon>
        <taxon>Tracheophyta</taxon>
        <taxon>Spermatophyta</taxon>
        <taxon>Magnoliopsida</taxon>
        <taxon>eudicotyledons</taxon>
        <taxon>Gunneridae</taxon>
        <taxon>Pentapetalae</taxon>
        <taxon>rosids</taxon>
        <taxon>malvids</taxon>
        <taxon>Myrtales</taxon>
        <taxon>Lythraceae</taxon>
        <taxon>Trapa</taxon>
    </lineage>
</organism>
<proteinExistence type="predicted"/>
<feature type="domain" description="BAH" evidence="1">
    <location>
        <begin position="53"/>
        <end position="160"/>
    </location>
</feature>
<protein>
    <recommendedName>
        <fullName evidence="1">BAH domain-containing protein</fullName>
    </recommendedName>
</protein>